<sequence>MRILSEKIVNIIDPSELHRPEPKFADKNLEEFRNYNIDENDPIQERVRKTYNEMHTNQTVDFVKDKMDKWLKFNHYKATMKDALIKLNDLVDESDPDVDIPNIVHAFQTAERIREDYPNDDWFQLTGLIHDAGKVLAFYDEPQWCVVGDTFVVGCEWGENIVYRDTSFNDNIDGKNPKYNTKYGIYQPNCGLDKITMSWGHDEYLYRVLKHNNTKLPEQALKMIRYHSFYPWHSGGDYTHLLKEEDEITKQWVLKFNQYDLYTKSTVVPDIEKLWPYYESLIEKYIPGELEW</sequence>
<comment type="similarity">
    <text evidence="3 14">Belongs to the myo-inositol oxygenase family.</text>
</comment>
<keyword evidence="9 13" id="KW-0408">Iron</keyword>
<evidence type="ECO:0000256" key="14">
    <source>
        <dbReference type="RuleBase" id="RU367039"/>
    </source>
</evidence>
<keyword evidence="7 13" id="KW-0479">Metal-binding</keyword>
<evidence type="ECO:0000313" key="15">
    <source>
        <dbReference type="EMBL" id="CAH0548607.1"/>
    </source>
</evidence>
<feature type="binding site" evidence="13">
    <location>
        <position position="105"/>
    </location>
    <ligand>
        <name>Fe cation</name>
        <dbReference type="ChEBI" id="CHEBI:24875"/>
        <label>1</label>
    </ligand>
</feature>
<accession>A0A9P0AVQ5</accession>
<dbReference type="OrthoDB" id="5151075at2759"/>
<feature type="binding site" evidence="13">
    <location>
        <position position="130"/>
    </location>
    <ligand>
        <name>Fe cation</name>
        <dbReference type="ChEBI" id="CHEBI:24875"/>
        <label>1</label>
    </ligand>
</feature>
<evidence type="ECO:0000256" key="3">
    <source>
        <dbReference type="ARBA" id="ARBA00005286"/>
    </source>
</evidence>
<proteinExistence type="inferred from homology"/>
<dbReference type="Pfam" id="PF05153">
    <property type="entry name" value="MIOX"/>
    <property type="match status" value="1"/>
</dbReference>
<keyword evidence="6 14" id="KW-0963">Cytoplasm</keyword>
<dbReference type="Gene3D" id="1.10.3210.10">
    <property type="entry name" value="Hypothetical protein af1432"/>
    <property type="match status" value="1"/>
</dbReference>
<comment type="cofactor">
    <cofactor evidence="13 14">
        <name>Fe cation</name>
        <dbReference type="ChEBI" id="CHEBI:24875"/>
    </cofactor>
    <text evidence="13 14">Binds 2 iron ions per subunit.</text>
</comment>
<dbReference type="EMBL" id="OV121141">
    <property type="protein sequence ID" value="CAH0548607.1"/>
    <property type="molecule type" value="Genomic_DNA"/>
</dbReference>
<dbReference type="GO" id="GO:0050113">
    <property type="term" value="F:inositol oxygenase activity"/>
    <property type="evidence" value="ECO:0007669"/>
    <property type="project" value="UniProtKB-UniRule"/>
</dbReference>
<feature type="binding site" evidence="12">
    <location>
        <begin position="148"/>
        <end position="149"/>
    </location>
    <ligand>
        <name>substrate</name>
    </ligand>
</feature>
<evidence type="ECO:0000256" key="12">
    <source>
        <dbReference type="PIRSR" id="PIRSR607828-1"/>
    </source>
</evidence>
<reference evidence="15" key="1">
    <citation type="submission" date="2021-12" db="EMBL/GenBank/DDBJ databases">
        <authorList>
            <person name="King R."/>
        </authorList>
    </citation>
    <scope>NUCLEOTIDE SEQUENCE</scope>
</reference>
<name>A0A9P0AVQ5_BRAAE</name>
<evidence type="ECO:0000256" key="5">
    <source>
        <dbReference type="ARBA" id="ARBA00019269"/>
    </source>
</evidence>
<evidence type="ECO:0000256" key="2">
    <source>
        <dbReference type="ARBA" id="ARBA00005167"/>
    </source>
</evidence>
<evidence type="ECO:0000256" key="9">
    <source>
        <dbReference type="ARBA" id="ARBA00023004"/>
    </source>
</evidence>
<feature type="binding site" evidence="12">
    <location>
        <position position="33"/>
    </location>
    <ligand>
        <name>substrate</name>
    </ligand>
</feature>
<dbReference type="GO" id="GO:0005506">
    <property type="term" value="F:iron ion binding"/>
    <property type="evidence" value="ECO:0007669"/>
    <property type="project" value="InterPro"/>
</dbReference>
<evidence type="ECO:0000256" key="13">
    <source>
        <dbReference type="PIRSR" id="PIRSR607828-2"/>
    </source>
</evidence>
<dbReference type="InterPro" id="IPR007828">
    <property type="entry name" value="Inositol_oxygenase"/>
</dbReference>
<gene>
    <name evidence="15" type="ORF">MELIAE_LOCUS2059</name>
</gene>
<dbReference type="PANTHER" id="PTHR12588:SF0">
    <property type="entry name" value="INOSITOL OXYGENASE"/>
    <property type="match status" value="1"/>
</dbReference>
<dbReference type="PANTHER" id="PTHR12588">
    <property type="entry name" value="MYOINOSITOL OXYGENASE"/>
    <property type="match status" value="1"/>
</dbReference>
<dbReference type="SUPFAM" id="SSF109604">
    <property type="entry name" value="HD-domain/PDEase-like"/>
    <property type="match status" value="1"/>
</dbReference>
<feature type="binding site" evidence="13">
    <location>
        <position position="131"/>
    </location>
    <ligand>
        <name>Fe cation</name>
        <dbReference type="ChEBI" id="CHEBI:24875"/>
        <label>1</label>
    </ligand>
</feature>
<feature type="binding site" evidence="13">
    <location>
        <position position="227"/>
    </location>
    <ligand>
        <name>Fe cation</name>
        <dbReference type="ChEBI" id="CHEBI:24875"/>
        <label>1</label>
    </ligand>
</feature>
<evidence type="ECO:0000256" key="10">
    <source>
        <dbReference type="ARBA" id="ARBA00029668"/>
    </source>
</evidence>
<evidence type="ECO:0000256" key="1">
    <source>
        <dbReference type="ARBA" id="ARBA00004496"/>
    </source>
</evidence>
<feature type="binding site" evidence="12">
    <location>
        <begin position="92"/>
        <end position="94"/>
    </location>
    <ligand>
        <name>substrate</name>
    </ligand>
</feature>
<evidence type="ECO:0000313" key="16">
    <source>
        <dbReference type="Proteomes" id="UP001154078"/>
    </source>
</evidence>
<protein>
    <recommendedName>
        <fullName evidence="5 14">Inositol oxygenase</fullName>
        <ecNumber evidence="4 14">1.13.99.1</ecNumber>
    </recommendedName>
    <alternativeName>
        <fullName evidence="10 14">Myo-inositol oxygenase</fullName>
    </alternativeName>
</protein>
<dbReference type="GO" id="GO:0005737">
    <property type="term" value="C:cytoplasm"/>
    <property type="evidence" value="ECO:0007669"/>
    <property type="project" value="UniProtKB-SubCell"/>
</dbReference>
<dbReference type="GO" id="GO:0019310">
    <property type="term" value="P:inositol catabolic process"/>
    <property type="evidence" value="ECO:0007669"/>
    <property type="project" value="UniProtKB-UniRule"/>
</dbReference>
<evidence type="ECO:0000256" key="8">
    <source>
        <dbReference type="ARBA" id="ARBA00023002"/>
    </source>
</evidence>
<keyword evidence="16" id="KW-1185">Reference proteome</keyword>
<organism evidence="15 16">
    <name type="scientific">Brassicogethes aeneus</name>
    <name type="common">Rape pollen beetle</name>
    <name type="synonym">Meligethes aeneus</name>
    <dbReference type="NCBI Taxonomy" id="1431903"/>
    <lineage>
        <taxon>Eukaryota</taxon>
        <taxon>Metazoa</taxon>
        <taxon>Ecdysozoa</taxon>
        <taxon>Arthropoda</taxon>
        <taxon>Hexapoda</taxon>
        <taxon>Insecta</taxon>
        <taxon>Pterygota</taxon>
        <taxon>Neoptera</taxon>
        <taxon>Endopterygota</taxon>
        <taxon>Coleoptera</taxon>
        <taxon>Polyphaga</taxon>
        <taxon>Cucujiformia</taxon>
        <taxon>Nitidulidae</taxon>
        <taxon>Meligethinae</taxon>
        <taxon>Brassicogethes</taxon>
    </lineage>
</organism>
<feature type="binding site" evidence="13">
    <location>
        <position position="201"/>
    </location>
    <ligand>
        <name>Fe cation</name>
        <dbReference type="ChEBI" id="CHEBI:24875"/>
        <label>1</label>
    </ligand>
</feature>
<evidence type="ECO:0000256" key="11">
    <source>
        <dbReference type="ARBA" id="ARBA00048271"/>
    </source>
</evidence>
<feature type="binding site" evidence="12">
    <location>
        <begin position="227"/>
        <end position="228"/>
    </location>
    <ligand>
        <name>substrate</name>
    </ligand>
</feature>
<dbReference type="Proteomes" id="UP001154078">
    <property type="component" value="Chromosome 10"/>
</dbReference>
<keyword evidence="8 14" id="KW-0560">Oxidoreductase</keyword>
<comment type="subcellular location">
    <subcellularLocation>
        <location evidence="1 14">Cytoplasm</location>
    </subcellularLocation>
</comment>
<dbReference type="AlphaFoldDB" id="A0A9P0AVQ5"/>
<evidence type="ECO:0000256" key="7">
    <source>
        <dbReference type="ARBA" id="ARBA00022723"/>
    </source>
</evidence>
<evidence type="ECO:0000256" key="4">
    <source>
        <dbReference type="ARBA" id="ARBA00011919"/>
    </source>
</evidence>
<comment type="pathway">
    <text evidence="2 14">Polyol metabolism; myo-inositol degradation into D-glucuronate; D-glucuronate from myo-inositol: step 1/1.</text>
</comment>
<feature type="binding site" evidence="13">
    <location>
        <position position="260"/>
    </location>
    <ligand>
        <name>Fe cation</name>
        <dbReference type="ChEBI" id="CHEBI:24875"/>
        <label>1</label>
    </ligand>
</feature>
<comment type="catalytic activity">
    <reaction evidence="11 14">
        <text>myo-inositol + O2 = D-glucuronate + H2O + H(+)</text>
        <dbReference type="Rhea" id="RHEA:23696"/>
        <dbReference type="ChEBI" id="CHEBI:15377"/>
        <dbReference type="ChEBI" id="CHEBI:15378"/>
        <dbReference type="ChEBI" id="CHEBI:15379"/>
        <dbReference type="ChEBI" id="CHEBI:17268"/>
        <dbReference type="ChEBI" id="CHEBI:58720"/>
        <dbReference type="EC" id="1.13.99.1"/>
    </reaction>
</comment>
<dbReference type="EC" id="1.13.99.1" evidence="4 14"/>
<feature type="binding site" evidence="12">
    <location>
        <position position="134"/>
    </location>
    <ligand>
        <name>substrate</name>
    </ligand>
</feature>
<evidence type="ECO:0000256" key="6">
    <source>
        <dbReference type="ARBA" id="ARBA00022490"/>
    </source>
</evidence>